<proteinExistence type="inferred from homology"/>
<keyword evidence="2" id="KW-0540">Nuclease</keyword>
<dbReference type="GO" id="GO:0003676">
    <property type="term" value="F:nucleic acid binding"/>
    <property type="evidence" value="ECO:0007669"/>
    <property type="project" value="InterPro"/>
</dbReference>
<dbReference type="EMBL" id="CAMXCT030006723">
    <property type="protein sequence ID" value="CAL4806281.1"/>
    <property type="molecule type" value="Genomic_DNA"/>
</dbReference>
<dbReference type="GO" id="GO:0046872">
    <property type="term" value="F:metal ion binding"/>
    <property type="evidence" value="ECO:0007669"/>
    <property type="project" value="UniProtKB-KW"/>
</dbReference>
<dbReference type="InterPro" id="IPR003154">
    <property type="entry name" value="S1/P1nuclease"/>
</dbReference>
<dbReference type="InterPro" id="IPR029063">
    <property type="entry name" value="SAM-dependent_MTases_sf"/>
</dbReference>
<dbReference type="Proteomes" id="UP001152797">
    <property type="component" value="Unassembled WGS sequence"/>
</dbReference>
<evidence type="ECO:0000313" key="12">
    <source>
        <dbReference type="Proteomes" id="UP001152797"/>
    </source>
</evidence>
<evidence type="ECO:0000256" key="1">
    <source>
        <dbReference type="ARBA" id="ARBA00009547"/>
    </source>
</evidence>
<protein>
    <submittedName>
        <fullName evidence="11">Endonuclease 4 (AtENDO4) (Deoxyribonucleas e ENDO4) (Single-stranded-nucleate endonuclease ENDO4)</fullName>
    </submittedName>
</protein>
<dbReference type="SUPFAM" id="SSF53335">
    <property type="entry name" value="S-adenosyl-L-methionine-dependent methyltransferases"/>
    <property type="match status" value="1"/>
</dbReference>
<evidence type="ECO:0000256" key="4">
    <source>
        <dbReference type="ARBA" id="ARBA00022759"/>
    </source>
</evidence>
<evidence type="ECO:0000256" key="6">
    <source>
        <dbReference type="ARBA" id="ARBA00023157"/>
    </source>
</evidence>
<evidence type="ECO:0000256" key="3">
    <source>
        <dbReference type="ARBA" id="ARBA00022723"/>
    </source>
</evidence>
<dbReference type="InterPro" id="IPR008947">
    <property type="entry name" value="PLipase_C/P1_nuclease_dom_sf"/>
</dbReference>
<keyword evidence="12" id="KW-1185">Reference proteome</keyword>
<dbReference type="AlphaFoldDB" id="A0A9P1M4C8"/>
<dbReference type="CDD" id="cd11010">
    <property type="entry name" value="S1-P1_nuclease"/>
    <property type="match status" value="1"/>
</dbReference>
<keyword evidence="4 11" id="KW-0255">Endonuclease</keyword>
<dbReference type="PANTHER" id="PTHR33146:SF26">
    <property type="entry name" value="ENDONUCLEASE 4"/>
    <property type="match status" value="1"/>
</dbReference>
<reference evidence="9" key="1">
    <citation type="submission" date="2022-10" db="EMBL/GenBank/DDBJ databases">
        <authorList>
            <person name="Chen Y."/>
            <person name="Dougan E. K."/>
            <person name="Chan C."/>
            <person name="Rhodes N."/>
            <person name="Thang M."/>
        </authorList>
    </citation>
    <scope>NUCLEOTIDE SEQUENCE</scope>
</reference>
<gene>
    <name evidence="9" type="ORF">C1SCF055_LOCUS43498</name>
</gene>
<evidence type="ECO:0000256" key="8">
    <source>
        <dbReference type="SAM" id="Phobius"/>
    </source>
</evidence>
<keyword evidence="6" id="KW-1015">Disulfide bond</keyword>
<sequence>MGGKDAADVAAWAHKVNKKYPWTTELHFQRQPSTRCDKAQIENCNDNKCLMKAILYFYGRLTGKNLVDITWPDGIKLTDADCLKYLINLLGDMAQPLHFGTADTDMGRNITVLFRDKKTTLYDVWDKELTQSVIKNEPHFWWGGWTHVQRTRVEYEQDSEQFKKEHELLLNRWADESAKFMCSSVYKNPITGKQITEELDQNGVFKLSEQLYDVWKREMFSKMLVAGARIAIVLNSILHHREGQLHAGTAVSHLEGEEEEEESSKVFTGRRADIPHKQHIRGLPAFLLNLFIGSIALFCFLVLMRLWAGPDRIKQAEREKRSSTGPFKWLRGQRFGPVIAAVAARYSNAALTLMQALGASCCLGQMPSMPCQPMQCFAPEMRGTLDVGSTELQRSARGAIKALCRRGAPATLVALVASIDSQATFYPSVTTECIHLRASLATGEVCGDFWDTGLQCVHSLFQVGALQGSALRDMNLWQRSSGRSDWTFLFAGAGRISILSGLLESVRQPHGDLWMAEVGVFMANTSTKLLALFENLRMLLVDPYHLHTEDHRSQAQELEEFYVSPQSVFAAAMEATQPVRNRATAVLQTSRAAAAWVRSDFLDMVFLDGDHRYETVTDDIKVWWPKLRSGGVLAGHDFAVNFPGVVQAAMDFALSKNVRLFMAPEIWWVYKDSSSQIPGALLGEAEQIGSCYL</sequence>
<evidence type="ECO:0000256" key="2">
    <source>
        <dbReference type="ARBA" id="ARBA00022722"/>
    </source>
</evidence>
<keyword evidence="5" id="KW-0378">Hydrolase</keyword>
<keyword evidence="8" id="KW-0472">Membrane</keyword>
<name>A0A9P1M4C8_9DINO</name>
<dbReference type="Pfam" id="PF13578">
    <property type="entry name" value="Methyltransf_24"/>
    <property type="match status" value="1"/>
</dbReference>
<dbReference type="OrthoDB" id="441446at2759"/>
<reference evidence="10" key="2">
    <citation type="submission" date="2024-04" db="EMBL/GenBank/DDBJ databases">
        <authorList>
            <person name="Chen Y."/>
            <person name="Shah S."/>
            <person name="Dougan E. K."/>
            <person name="Thang M."/>
            <person name="Chan C."/>
        </authorList>
    </citation>
    <scope>NUCLEOTIDE SEQUENCE [LARGE SCALE GENOMIC DNA]</scope>
</reference>
<evidence type="ECO:0000256" key="7">
    <source>
        <dbReference type="ARBA" id="ARBA00023180"/>
    </source>
</evidence>
<comment type="similarity">
    <text evidence="1">Belongs to the nuclease type I family.</text>
</comment>
<dbReference type="PANTHER" id="PTHR33146">
    <property type="entry name" value="ENDONUCLEASE 4"/>
    <property type="match status" value="1"/>
</dbReference>
<keyword evidence="8" id="KW-1133">Transmembrane helix</keyword>
<dbReference type="Gene3D" id="3.40.50.150">
    <property type="entry name" value="Vaccinia Virus protein VP39"/>
    <property type="match status" value="1"/>
</dbReference>
<dbReference type="SUPFAM" id="SSF48537">
    <property type="entry name" value="Phospholipase C/P1 nuclease"/>
    <property type="match status" value="1"/>
</dbReference>
<dbReference type="GO" id="GO:0016788">
    <property type="term" value="F:hydrolase activity, acting on ester bonds"/>
    <property type="evidence" value="ECO:0007669"/>
    <property type="project" value="InterPro"/>
</dbReference>
<evidence type="ECO:0000313" key="9">
    <source>
        <dbReference type="EMBL" id="CAI4018969.1"/>
    </source>
</evidence>
<dbReference type="EMBL" id="CAMXCT020006723">
    <property type="protein sequence ID" value="CAL1172344.1"/>
    <property type="molecule type" value="Genomic_DNA"/>
</dbReference>
<evidence type="ECO:0000256" key="5">
    <source>
        <dbReference type="ARBA" id="ARBA00022801"/>
    </source>
</evidence>
<keyword evidence="3" id="KW-0479">Metal-binding</keyword>
<dbReference type="GO" id="GO:0004519">
    <property type="term" value="F:endonuclease activity"/>
    <property type="evidence" value="ECO:0007669"/>
    <property type="project" value="UniProtKB-KW"/>
</dbReference>
<organism evidence="9">
    <name type="scientific">Cladocopium goreaui</name>
    <dbReference type="NCBI Taxonomy" id="2562237"/>
    <lineage>
        <taxon>Eukaryota</taxon>
        <taxon>Sar</taxon>
        <taxon>Alveolata</taxon>
        <taxon>Dinophyceae</taxon>
        <taxon>Suessiales</taxon>
        <taxon>Symbiodiniaceae</taxon>
        <taxon>Cladocopium</taxon>
    </lineage>
</organism>
<dbReference type="Pfam" id="PF02265">
    <property type="entry name" value="S1-P1_nuclease"/>
    <property type="match status" value="1"/>
</dbReference>
<keyword evidence="8" id="KW-0812">Transmembrane</keyword>
<keyword evidence="7" id="KW-0325">Glycoprotein</keyword>
<dbReference type="GO" id="GO:0006308">
    <property type="term" value="P:DNA catabolic process"/>
    <property type="evidence" value="ECO:0007669"/>
    <property type="project" value="InterPro"/>
</dbReference>
<dbReference type="Gene3D" id="1.10.575.10">
    <property type="entry name" value="P1 Nuclease"/>
    <property type="match status" value="1"/>
</dbReference>
<evidence type="ECO:0000313" key="10">
    <source>
        <dbReference type="EMBL" id="CAL1172344.1"/>
    </source>
</evidence>
<accession>A0A9P1M4C8</accession>
<dbReference type="EMBL" id="CAMXCT010006723">
    <property type="protein sequence ID" value="CAI4018969.1"/>
    <property type="molecule type" value="Genomic_DNA"/>
</dbReference>
<comment type="caution">
    <text evidence="9">The sequence shown here is derived from an EMBL/GenBank/DDBJ whole genome shotgun (WGS) entry which is preliminary data.</text>
</comment>
<evidence type="ECO:0000313" key="11">
    <source>
        <dbReference type="EMBL" id="CAL4806281.1"/>
    </source>
</evidence>
<feature type="transmembrane region" description="Helical" evidence="8">
    <location>
        <begin position="286"/>
        <end position="308"/>
    </location>
</feature>